<feature type="transmembrane region" description="Helical" evidence="1">
    <location>
        <begin position="95"/>
        <end position="117"/>
    </location>
</feature>
<reference evidence="2 5" key="2">
    <citation type="submission" date="2018-10" db="EMBL/GenBank/DDBJ databases">
        <title>Genome seuquencing of Lactobacillus species.</title>
        <authorList>
            <person name="Baek C."/>
            <person name="Yi H."/>
        </authorList>
    </citation>
    <scope>NUCLEOTIDE SEQUENCE [LARGE SCALE GENOMIC DNA]</scope>
    <source>
        <strain evidence="2 5">DSM 10667</strain>
    </source>
</reference>
<sequence length="234" mass="27933">MSFERAEKRYFPHLLIIIFFMCTWFIKELQLLINTDTLGLYLLETNKSAFNYFDNLTFAFMYLPLYLLFEYMLWHENSQIVVRFGSRVRYLRAQTIGLIRSTLLFWLVFAFFGALPLVSLPGSDGGTFIYLYVVQTLAYFLISLEFGIVLFWFFQLLPKLHLVPFLLLAVLPIIYYSFPIRPMNLFQKIDLLKRYYYMQDLTALPVPTLIILVAVPIMTLCMRVLWIQHEEFWQ</sequence>
<accession>A0AAD0TNC0</accession>
<feature type="transmembrane region" description="Helical" evidence="1">
    <location>
        <begin position="160"/>
        <end position="178"/>
    </location>
</feature>
<evidence type="ECO:0000313" key="2">
    <source>
        <dbReference type="EMBL" id="AYJ37697.1"/>
    </source>
</evidence>
<evidence type="ECO:0000256" key="1">
    <source>
        <dbReference type="SAM" id="Phobius"/>
    </source>
</evidence>
<dbReference type="AlphaFoldDB" id="A0AAD0TNC0"/>
<feature type="transmembrane region" description="Helical" evidence="1">
    <location>
        <begin position="204"/>
        <end position="226"/>
    </location>
</feature>
<evidence type="ECO:0000313" key="3">
    <source>
        <dbReference type="EMBL" id="GBF01861.1"/>
    </source>
</evidence>
<dbReference type="Proteomes" id="UP000277896">
    <property type="component" value="Chromosome"/>
</dbReference>
<dbReference type="RefSeq" id="WP_021731859.1">
    <property type="nucleotide sequence ID" value="NZ_AVAI01000131.1"/>
</dbReference>
<evidence type="ECO:0000313" key="5">
    <source>
        <dbReference type="Proteomes" id="UP000277896"/>
    </source>
</evidence>
<organism evidence="2 5">
    <name type="scientific">Lactiplantibacillus paraplantarum</name>
    <dbReference type="NCBI Taxonomy" id="60520"/>
    <lineage>
        <taxon>Bacteria</taxon>
        <taxon>Bacillati</taxon>
        <taxon>Bacillota</taxon>
        <taxon>Bacilli</taxon>
        <taxon>Lactobacillales</taxon>
        <taxon>Lactobacillaceae</taxon>
        <taxon>Lactiplantibacillus</taxon>
    </lineage>
</organism>
<gene>
    <name evidence="2" type="ORF">LP667_02075</name>
    <name evidence="3" type="ORF">LPPLD21_01393</name>
</gene>
<feature type="transmembrane region" description="Helical" evidence="1">
    <location>
        <begin position="129"/>
        <end position="153"/>
    </location>
</feature>
<name>A0AAD0TNC0_9LACO</name>
<evidence type="ECO:0000313" key="4">
    <source>
        <dbReference type="Proteomes" id="UP000236162"/>
    </source>
</evidence>
<reference evidence="3 4" key="1">
    <citation type="submission" date="2017-04" db="EMBL/GenBank/DDBJ databases">
        <title>In vitro and in silico characterization of Lactobacillus paraplantarum D2-1, a starter culture for soymilk fermentation.</title>
        <authorList>
            <person name="Endo A."/>
            <person name="Sasaki F."/>
            <person name="Maeno S."/>
            <person name="Kanesaki Y."/>
            <person name="Kubota E."/>
            <person name="Torres G.A."/>
            <person name="Tomita S."/>
            <person name="Nakagawa J."/>
        </authorList>
    </citation>
    <scope>NUCLEOTIDE SEQUENCE [LARGE SCALE GENOMIC DNA]</scope>
    <source>
        <strain evidence="3 4">D2-1</strain>
    </source>
</reference>
<dbReference type="Proteomes" id="UP000236162">
    <property type="component" value="Unassembled WGS sequence"/>
</dbReference>
<dbReference type="EMBL" id="BDOR01000005">
    <property type="protein sequence ID" value="GBF01861.1"/>
    <property type="molecule type" value="Genomic_DNA"/>
</dbReference>
<keyword evidence="1" id="KW-1133">Transmembrane helix</keyword>
<keyword evidence="4" id="KW-1185">Reference proteome</keyword>
<feature type="transmembrane region" description="Helical" evidence="1">
    <location>
        <begin position="53"/>
        <end position="74"/>
    </location>
</feature>
<keyword evidence="1" id="KW-0472">Membrane</keyword>
<protein>
    <submittedName>
        <fullName evidence="2">Uncharacterized protein</fullName>
    </submittedName>
</protein>
<keyword evidence="1" id="KW-0812">Transmembrane</keyword>
<feature type="transmembrane region" description="Helical" evidence="1">
    <location>
        <begin position="12"/>
        <end position="33"/>
    </location>
</feature>
<dbReference type="EMBL" id="CP032744">
    <property type="protein sequence ID" value="AYJ37697.1"/>
    <property type="molecule type" value="Genomic_DNA"/>
</dbReference>
<proteinExistence type="predicted"/>